<dbReference type="AlphaFoldDB" id="E9CJW5"/>
<dbReference type="HOGENOM" id="CLU_3430339_0_0_6"/>
<proteinExistence type="predicted"/>
<feature type="non-terminal residue" evidence="1">
    <location>
        <position position="19"/>
    </location>
</feature>
<accession>E9CJW5</accession>
<dbReference type="Proteomes" id="UP000013568">
    <property type="component" value="Unassembled WGS sequence"/>
</dbReference>
<evidence type="ECO:0000313" key="2">
    <source>
        <dbReference type="Proteomes" id="UP000013568"/>
    </source>
</evidence>
<dbReference type="EMBL" id="GL636099">
    <property type="protein sequence ID" value="EFW13131.1"/>
    <property type="molecule type" value="Genomic_DNA"/>
</dbReference>
<reference evidence="2" key="1">
    <citation type="journal article" date="2011" name="Genome Biol. Evol.">
        <title>Massive genomic decay in Serratia symbiotica, a recently evolved symbiont of aphids.</title>
        <authorList>
            <person name="Burke G.R."/>
            <person name="Moran N.A."/>
        </authorList>
    </citation>
    <scope>NUCLEOTIDE SEQUENCE [LARGE SCALE GENOMIC DNA]</scope>
    <source>
        <strain evidence="2">Tucson</strain>
    </source>
</reference>
<gene>
    <name evidence="1" type="ORF">SSYM_0364</name>
</gene>
<name>E9CJW5_9GAMM</name>
<evidence type="ECO:0000313" key="1">
    <source>
        <dbReference type="EMBL" id="EFW13131.1"/>
    </source>
</evidence>
<keyword evidence="2" id="KW-1185">Reference proteome</keyword>
<protein>
    <submittedName>
        <fullName evidence="1">Uncharacterized protein</fullName>
    </submittedName>
</protein>
<sequence length="19" mass="2139">MHHIAQVDITRITGEDMAT</sequence>
<organism evidence="1 2">
    <name type="scientific">Serratia symbiotica str. Tucson</name>
    <dbReference type="NCBI Taxonomy" id="914128"/>
    <lineage>
        <taxon>Bacteria</taxon>
        <taxon>Pseudomonadati</taxon>
        <taxon>Pseudomonadota</taxon>
        <taxon>Gammaproteobacteria</taxon>
        <taxon>Enterobacterales</taxon>
        <taxon>Yersiniaceae</taxon>
        <taxon>Serratia</taxon>
        <taxon>Serratia symbiotica</taxon>
    </lineage>
</organism>